<name>A0A7S8F4X3_9SPHN</name>
<evidence type="ECO:0000313" key="7">
    <source>
        <dbReference type="EMBL" id="QPC99201.1"/>
    </source>
</evidence>
<evidence type="ECO:0000256" key="3">
    <source>
        <dbReference type="ARBA" id="ARBA00022729"/>
    </source>
</evidence>
<feature type="chain" id="PRO_5032813349" evidence="6">
    <location>
        <begin position="24"/>
        <end position="291"/>
    </location>
</feature>
<dbReference type="AlphaFoldDB" id="A0A7S8F4X3"/>
<evidence type="ECO:0000256" key="6">
    <source>
        <dbReference type="SAM" id="SignalP"/>
    </source>
</evidence>
<keyword evidence="4" id="KW-0472">Membrane</keyword>
<organism evidence="7 8">
    <name type="scientific">Qipengyuania soli</name>
    <dbReference type="NCBI Taxonomy" id="2782568"/>
    <lineage>
        <taxon>Bacteria</taxon>
        <taxon>Pseudomonadati</taxon>
        <taxon>Pseudomonadota</taxon>
        <taxon>Alphaproteobacteria</taxon>
        <taxon>Sphingomonadales</taxon>
        <taxon>Erythrobacteraceae</taxon>
        <taxon>Qipengyuania</taxon>
    </lineage>
</organism>
<proteinExistence type="inferred from homology"/>
<dbReference type="PANTHER" id="PTHR38776">
    <property type="entry name" value="MLTA-INTERACTING PROTEIN-RELATED"/>
    <property type="match status" value="1"/>
</dbReference>
<evidence type="ECO:0000313" key="8">
    <source>
        <dbReference type="Proteomes" id="UP000594459"/>
    </source>
</evidence>
<evidence type="ECO:0000256" key="2">
    <source>
        <dbReference type="ARBA" id="ARBA00005722"/>
    </source>
</evidence>
<comment type="similarity">
    <text evidence="2">Belongs to the MipA/OmpV family.</text>
</comment>
<reference evidence="7 8" key="1">
    <citation type="submission" date="2020-11" db="EMBL/GenBank/DDBJ databases">
        <title>The genome sequence of Erythrobacter sp. 6D36.</title>
        <authorList>
            <person name="Liu Y."/>
        </authorList>
    </citation>
    <scope>NUCLEOTIDE SEQUENCE [LARGE SCALE GENOMIC DNA]</scope>
    <source>
        <strain evidence="7 8">6D36</strain>
    </source>
</reference>
<evidence type="ECO:0000256" key="5">
    <source>
        <dbReference type="ARBA" id="ARBA00023237"/>
    </source>
</evidence>
<dbReference type="EMBL" id="CP064654">
    <property type="protein sequence ID" value="QPC99201.1"/>
    <property type="molecule type" value="Genomic_DNA"/>
</dbReference>
<feature type="signal peptide" evidence="6">
    <location>
        <begin position="1"/>
        <end position="23"/>
    </location>
</feature>
<dbReference type="PANTHER" id="PTHR38776:SF1">
    <property type="entry name" value="MLTA-INTERACTING PROTEIN-RELATED"/>
    <property type="match status" value="1"/>
</dbReference>
<gene>
    <name evidence="7" type="ORF">IRL76_01045</name>
</gene>
<dbReference type="RefSeq" id="WP_200982353.1">
    <property type="nucleotide sequence ID" value="NZ_CP064654.1"/>
</dbReference>
<sequence>MESHTIRFALGAILAASATSVFAQDAEQGDALLRESHQSVYTGDWLSVGAGVVYSPSYDGSDDYVISPLPIVQGKLGGIGINPRPGGLALDFIPDADGEVAFSAGVAARINRNRASQIKDPVVKLYGELDTAVEVGPTLGVSFPAVLNPYDSLSFNVDALWDVAGAHKGMTINPSVTYFTPVSRGAAVSLSVSTGHVDDDYADYYYSVPTLNTLAPEDTLPGFQAKGGFDSVGVNLLAGVDLDGDLTNGGFALIVLGGYSKMLGDAKRTPFTSIRGDDDQWMLAAGVGYTF</sequence>
<comment type="subcellular location">
    <subcellularLocation>
        <location evidence="1">Cell outer membrane</location>
    </subcellularLocation>
</comment>
<protein>
    <submittedName>
        <fullName evidence="7">MipA/OmpV family protein</fullName>
    </submittedName>
</protein>
<evidence type="ECO:0000256" key="1">
    <source>
        <dbReference type="ARBA" id="ARBA00004442"/>
    </source>
</evidence>
<dbReference type="Proteomes" id="UP000594459">
    <property type="component" value="Chromosome"/>
</dbReference>
<dbReference type="Pfam" id="PF06629">
    <property type="entry name" value="MipA"/>
    <property type="match status" value="1"/>
</dbReference>
<keyword evidence="5" id="KW-0998">Cell outer membrane</keyword>
<keyword evidence="8" id="KW-1185">Reference proteome</keyword>
<accession>A0A7S8F4X3</accession>
<evidence type="ECO:0000256" key="4">
    <source>
        <dbReference type="ARBA" id="ARBA00023136"/>
    </source>
</evidence>
<keyword evidence="3 6" id="KW-0732">Signal</keyword>
<dbReference type="InterPro" id="IPR010583">
    <property type="entry name" value="MipA"/>
</dbReference>
<dbReference type="KEGG" id="qso:IRL76_01045"/>
<dbReference type="GO" id="GO:0009279">
    <property type="term" value="C:cell outer membrane"/>
    <property type="evidence" value="ECO:0007669"/>
    <property type="project" value="UniProtKB-SubCell"/>
</dbReference>